<dbReference type="Proteomes" id="UP000708208">
    <property type="component" value="Unassembled WGS sequence"/>
</dbReference>
<dbReference type="PANTHER" id="PTHR23324">
    <property type="entry name" value="SEC14 RELATED PROTEIN"/>
    <property type="match status" value="1"/>
</dbReference>
<dbReference type="InterPro" id="IPR051064">
    <property type="entry name" value="SEC14/CRAL-TRIO_domain"/>
</dbReference>
<dbReference type="PROSITE" id="PS50191">
    <property type="entry name" value="CRAL_TRIO"/>
    <property type="match status" value="1"/>
</dbReference>
<name>A0A8J2PNF2_9HEXA</name>
<keyword evidence="3" id="KW-1185">Reference proteome</keyword>
<dbReference type="PANTHER" id="PTHR23324:SF83">
    <property type="entry name" value="SEC14-LIKE PROTEIN 2"/>
    <property type="match status" value="1"/>
</dbReference>
<evidence type="ECO:0000313" key="3">
    <source>
        <dbReference type="Proteomes" id="UP000708208"/>
    </source>
</evidence>
<dbReference type="EMBL" id="CAJVCH010501252">
    <property type="protein sequence ID" value="CAG7821140.1"/>
    <property type="molecule type" value="Genomic_DNA"/>
</dbReference>
<reference evidence="2" key="1">
    <citation type="submission" date="2021-06" db="EMBL/GenBank/DDBJ databases">
        <authorList>
            <person name="Hodson N. C."/>
            <person name="Mongue J. A."/>
            <person name="Jaron S. K."/>
        </authorList>
    </citation>
    <scope>NUCLEOTIDE SEQUENCE</scope>
</reference>
<dbReference type="Pfam" id="PF00650">
    <property type="entry name" value="CRAL_TRIO"/>
    <property type="match status" value="1"/>
</dbReference>
<evidence type="ECO:0000259" key="1">
    <source>
        <dbReference type="PROSITE" id="PS50191"/>
    </source>
</evidence>
<comment type="caution">
    <text evidence="2">The sequence shown here is derived from an EMBL/GenBank/DDBJ whole genome shotgun (WGS) entry which is preliminary data.</text>
</comment>
<dbReference type="GO" id="GO:0005737">
    <property type="term" value="C:cytoplasm"/>
    <property type="evidence" value="ECO:0007669"/>
    <property type="project" value="TreeGrafter"/>
</dbReference>
<proteinExistence type="predicted"/>
<dbReference type="OrthoDB" id="75724at2759"/>
<dbReference type="InterPro" id="IPR001251">
    <property type="entry name" value="CRAL-TRIO_dom"/>
</dbReference>
<feature type="domain" description="CRAL-TRIO" evidence="1">
    <location>
        <begin position="88"/>
        <end position="258"/>
    </location>
</feature>
<organism evidence="2 3">
    <name type="scientific">Allacma fusca</name>
    <dbReference type="NCBI Taxonomy" id="39272"/>
    <lineage>
        <taxon>Eukaryota</taxon>
        <taxon>Metazoa</taxon>
        <taxon>Ecdysozoa</taxon>
        <taxon>Arthropoda</taxon>
        <taxon>Hexapoda</taxon>
        <taxon>Collembola</taxon>
        <taxon>Symphypleona</taxon>
        <taxon>Sminthuridae</taxon>
        <taxon>Allacma</taxon>
    </lineage>
</organism>
<gene>
    <name evidence="2" type="ORF">AFUS01_LOCUS31495</name>
</gene>
<accession>A0A8J2PNF2</accession>
<dbReference type="AlphaFoldDB" id="A0A8J2PNF2"/>
<sequence length="258" mass="30347">MSAPNFSSCTVQIQELRSRLKDVSETDPDFKEGFYLYYWLKAGKFNVDQAEDNIRENLKWREENDISHLRQMEYCPEIFKGFPFHRDGRSRNGMTVWRLNAGRFKFGEELHKHGKEKVLLYWLQVLSKAEKAFIENTRDLIKSGVDPSEICEWPLNKKNWCILNMEGMNYSELLSKKTVMFFVNLVRITVNYFPFLDGTACFVNAGKLMEMFFKLARPFFKGSNVDMIVFDSNKAKWKDVIFEHIDPLEIPALAKDCE</sequence>
<evidence type="ECO:0000313" key="2">
    <source>
        <dbReference type="EMBL" id="CAG7821140.1"/>
    </source>
</evidence>
<protein>
    <recommendedName>
        <fullName evidence="1">CRAL-TRIO domain-containing protein</fullName>
    </recommendedName>
</protein>